<dbReference type="OrthoDB" id="5372286at2"/>
<dbReference type="EMBL" id="CP026100">
    <property type="protein sequence ID" value="AYV48156.1"/>
    <property type="molecule type" value="Genomic_DNA"/>
</dbReference>
<evidence type="ECO:0000313" key="2">
    <source>
        <dbReference type="EMBL" id="AYV48156.1"/>
    </source>
</evidence>
<keyword evidence="1" id="KW-0732">Signal</keyword>
<name>A0A2N5CLX7_9CAUL</name>
<dbReference type="Proteomes" id="UP000234483">
    <property type="component" value="Unassembled WGS sequence"/>
</dbReference>
<gene>
    <name evidence="2" type="ORF">C1707_18850</name>
    <name evidence="3" type="ORF">CFHF_23700</name>
</gene>
<dbReference type="PROSITE" id="PS51318">
    <property type="entry name" value="TAT"/>
    <property type="match status" value="1"/>
</dbReference>
<evidence type="ECO:0000313" key="4">
    <source>
        <dbReference type="Proteomes" id="UP000234483"/>
    </source>
</evidence>
<feature type="signal peptide" evidence="1">
    <location>
        <begin position="1"/>
        <end position="48"/>
    </location>
</feature>
<sequence>MTSPAIRKPTIRGICMTFATNGRRRRLLGGVGLAGALALGAAVAPAQAETAPSDQLSVNLLRLLVKQGVVSQSSADELLAEAERQTAAGRAAAPMATAPPVAPGVTRIPYVPEVVKNQIRDEIRQEVMAQARSENWAQPEQIPEWTRRVSISGDLRMRDQFEVYSKSNIGPSISQPGEGLIDFAALNANGPTDINYITNPGGLPFINTRKDRYNQLSLRARLAVQAEVSDQITAKLRIATGQNNTPVSTSQIMGGGLTKKQLWLDQAYVEVRPQPWIGGAVGRMPNPFFTTDLLYDPDLNFDGGTARARIGLLPDHGVTLTGIYGAFLLDYQDGNFPANSPNKMGVKTKWMFGGQGYLEWANDRFDWRAGAAFYQFQYDRGLLSEPCYLYTGVRECSTDFTRPAFMQKGNTLFLIRNVVPDPSLAEGLAPNPQYAGLLFDYDILNLTTEFDLKLSARRSLVLSADYVRNTAYRYRDACRYGQSGLPVNNVITVAGSDDTNVCATRAPGAPAPRFRSGPNAFMLRATYGDRAPEKLGQWSLTGGYKHIAADSMIDAYTDSDFHLGGTNAKGYFITATVGVLNGANIQARWLSAKEVSGPPLSIDVGQINLNVKF</sequence>
<evidence type="ECO:0000313" key="5">
    <source>
        <dbReference type="Proteomes" id="UP000281192"/>
    </source>
</evidence>
<dbReference type="Proteomes" id="UP000281192">
    <property type="component" value="Chromosome"/>
</dbReference>
<organism evidence="3 4">
    <name type="scientific">Caulobacter flavus</name>
    <dbReference type="NCBI Taxonomy" id="1679497"/>
    <lineage>
        <taxon>Bacteria</taxon>
        <taxon>Pseudomonadati</taxon>
        <taxon>Pseudomonadota</taxon>
        <taxon>Alphaproteobacteria</taxon>
        <taxon>Caulobacterales</taxon>
        <taxon>Caulobacteraceae</taxon>
        <taxon>Caulobacter</taxon>
    </lineage>
</organism>
<evidence type="ECO:0000256" key="1">
    <source>
        <dbReference type="SAM" id="SignalP"/>
    </source>
</evidence>
<dbReference type="SUPFAM" id="SSF56935">
    <property type="entry name" value="Porins"/>
    <property type="match status" value="1"/>
</dbReference>
<evidence type="ECO:0000313" key="3">
    <source>
        <dbReference type="EMBL" id="PLR06919.1"/>
    </source>
</evidence>
<reference evidence="2 5" key="2">
    <citation type="submission" date="2018-01" db="EMBL/GenBank/DDBJ databases">
        <title>Complete genome sequence of Caulobacter flavus RHGG3.</title>
        <authorList>
            <person name="Yang E."/>
        </authorList>
    </citation>
    <scope>NUCLEOTIDE SEQUENCE [LARGE SCALE GENOMIC DNA]</scope>
    <source>
        <strain evidence="2 5">RHGG3</strain>
    </source>
</reference>
<dbReference type="InterPro" id="IPR032638">
    <property type="entry name" value="Porin_5"/>
</dbReference>
<accession>A0A2N5CLX7</accession>
<dbReference type="InterPro" id="IPR006311">
    <property type="entry name" value="TAT_signal"/>
</dbReference>
<dbReference type="Pfam" id="PF16930">
    <property type="entry name" value="Porin_5"/>
    <property type="match status" value="1"/>
</dbReference>
<dbReference type="EMBL" id="PJRQ01000048">
    <property type="protein sequence ID" value="PLR06919.1"/>
    <property type="molecule type" value="Genomic_DNA"/>
</dbReference>
<protein>
    <recommendedName>
        <fullName evidence="6">Porin</fullName>
    </recommendedName>
</protein>
<keyword evidence="5" id="KW-1185">Reference proteome</keyword>
<proteinExistence type="predicted"/>
<evidence type="ECO:0008006" key="6">
    <source>
        <dbReference type="Google" id="ProtNLM"/>
    </source>
</evidence>
<feature type="chain" id="PRO_5044577627" description="Porin" evidence="1">
    <location>
        <begin position="49"/>
        <end position="613"/>
    </location>
</feature>
<reference evidence="3 4" key="1">
    <citation type="submission" date="2017-12" db="EMBL/GenBank/DDBJ databases">
        <title>The genome sequence of Caulobacter flavus CGMCC1 15093.</title>
        <authorList>
            <person name="Gao J."/>
            <person name="Mao X."/>
            <person name="Sun J."/>
        </authorList>
    </citation>
    <scope>NUCLEOTIDE SEQUENCE [LARGE SCALE GENOMIC DNA]</scope>
    <source>
        <strain evidence="3 4">CGMCC1 15093</strain>
    </source>
</reference>
<dbReference type="AlphaFoldDB" id="A0A2N5CLX7"/>
<dbReference type="KEGG" id="cfh:C1707_18850"/>